<reference evidence="2" key="1">
    <citation type="journal article" date="2019" name="Int. J. Syst. Evol. Microbiol.">
        <title>The Global Catalogue of Microorganisms (GCM) 10K type strain sequencing project: providing services to taxonomists for standard genome sequencing and annotation.</title>
        <authorList>
            <consortium name="The Broad Institute Genomics Platform"/>
            <consortium name="The Broad Institute Genome Sequencing Center for Infectious Disease"/>
            <person name="Wu L."/>
            <person name="Ma J."/>
        </authorList>
    </citation>
    <scope>NUCLEOTIDE SEQUENCE [LARGE SCALE GENOMIC DNA]</scope>
    <source>
        <strain evidence="2">JCM 17224</strain>
    </source>
</reference>
<dbReference type="Proteomes" id="UP001500567">
    <property type="component" value="Unassembled WGS sequence"/>
</dbReference>
<comment type="caution">
    <text evidence="1">The sequence shown here is derived from an EMBL/GenBank/DDBJ whole genome shotgun (WGS) entry which is preliminary data.</text>
</comment>
<name>A0ABP7S3E4_9BACT</name>
<proteinExistence type="predicted"/>
<evidence type="ECO:0000313" key="1">
    <source>
        <dbReference type="EMBL" id="GAA4006087.1"/>
    </source>
</evidence>
<protein>
    <submittedName>
        <fullName evidence="1">Uncharacterized protein</fullName>
    </submittedName>
</protein>
<gene>
    <name evidence="1" type="ORF">GCM10022408_17340</name>
</gene>
<accession>A0ABP7S3E4</accession>
<dbReference type="EMBL" id="BAABDJ010000014">
    <property type="protein sequence ID" value="GAA4006087.1"/>
    <property type="molecule type" value="Genomic_DNA"/>
</dbReference>
<sequence>MPNHAYGVGIENFYGLESRAYDQQTRRFPALLHVSSSGNAGAQASPEGLYRAWLA</sequence>
<keyword evidence="2" id="KW-1185">Reference proteome</keyword>
<evidence type="ECO:0000313" key="2">
    <source>
        <dbReference type="Proteomes" id="UP001500567"/>
    </source>
</evidence>
<organism evidence="1 2">
    <name type="scientific">Hymenobacter fastidiosus</name>
    <dbReference type="NCBI Taxonomy" id="486264"/>
    <lineage>
        <taxon>Bacteria</taxon>
        <taxon>Pseudomonadati</taxon>
        <taxon>Bacteroidota</taxon>
        <taxon>Cytophagia</taxon>
        <taxon>Cytophagales</taxon>
        <taxon>Hymenobacteraceae</taxon>
        <taxon>Hymenobacter</taxon>
    </lineage>
</organism>